<dbReference type="Proteomes" id="UP001232148">
    <property type="component" value="Unassembled WGS sequence"/>
</dbReference>
<dbReference type="EMBL" id="MU842955">
    <property type="protein sequence ID" value="KAK2024740.1"/>
    <property type="molecule type" value="Genomic_DNA"/>
</dbReference>
<protein>
    <submittedName>
        <fullName evidence="2">Uncharacterized protein</fullName>
    </submittedName>
</protein>
<evidence type="ECO:0000256" key="1">
    <source>
        <dbReference type="SAM" id="Phobius"/>
    </source>
</evidence>
<sequence length="98" mass="11196">MRSLTSGDEPAALLREVFVSPQAHYTQTPRTARFMRLGGEGRGAGTRGRESLAQTSRIEEGFSVLWRVGVYFYFIFFMDAFVKGSVLPRLFCLVRERR</sequence>
<evidence type="ECO:0000313" key="2">
    <source>
        <dbReference type="EMBL" id="KAK2024740.1"/>
    </source>
</evidence>
<keyword evidence="1" id="KW-0812">Transmembrane</keyword>
<feature type="transmembrane region" description="Helical" evidence="1">
    <location>
        <begin position="70"/>
        <end position="92"/>
    </location>
</feature>
<proteinExistence type="predicted"/>
<reference evidence="2" key="1">
    <citation type="submission" date="2021-06" db="EMBL/GenBank/DDBJ databases">
        <title>Comparative genomics, transcriptomics and evolutionary studies reveal genomic signatures of adaptation to plant cell wall in hemibiotrophic fungi.</title>
        <authorList>
            <consortium name="DOE Joint Genome Institute"/>
            <person name="Baroncelli R."/>
            <person name="Diaz J.F."/>
            <person name="Benocci T."/>
            <person name="Peng M."/>
            <person name="Battaglia E."/>
            <person name="Haridas S."/>
            <person name="Andreopoulos W."/>
            <person name="Labutti K."/>
            <person name="Pangilinan J."/>
            <person name="Floch G.L."/>
            <person name="Makela M.R."/>
            <person name="Henrissat B."/>
            <person name="Grigoriev I.V."/>
            <person name="Crouch J.A."/>
            <person name="De Vries R.P."/>
            <person name="Sukno S.A."/>
            <person name="Thon M.R."/>
        </authorList>
    </citation>
    <scope>NUCLEOTIDE SEQUENCE</scope>
    <source>
        <strain evidence="2">MAFF235873</strain>
    </source>
</reference>
<keyword evidence="1" id="KW-1133">Transmembrane helix</keyword>
<organism evidence="2 3">
    <name type="scientific">Colletotrichum zoysiae</name>
    <dbReference type="NCBI Taxonomy" id="1216348"/>
    <lineage>
        <taxon>Eukaryota</taxon>
        <taxon>Fungi</taxon>
        <taxon>Dikarya</taxon>
        <taxon>Ascomycota</taxon>
        <taxon>Pezizomycotina</taxon>
        <taxon>Sordariomycetes</taxon>
        <taxon>Hypocreomycetidae</taxon>
        <taxon>Glomerellales</taxon>
        <taxon>Glomerellaceae</taxon>
        <taxon>Colletotrichum</taxon>
        <taxon>Colletotrichum graminicola species complex</taxon>
    </lineage>
</organism>
<accession>A0AAD9H972</accession>
<keyword evidence="3" id="KW-1185">Reference proteome</keyword>
<name>A0AAD9H972_9PEZI</name>
<keyword evidence="1" id="KW-0472">Membrane</keyword>
<gene>
    <name evidence="2" type="ORF">LX32DRAFT_84261</name>
</gene>
<comment type="caution">
    <text evidence="2">The sequence shown here is derived from an EMBL/GenBank/DDBJ whole genome shotgun (WGS) entry which is preliminary data.</text>
</comment>
<dbReference type="AlphaFoldDB" id="A0AAD9H972"/>
<evidence type="ECO:0000313" key="3">
    <source>
        <dbReference type="Proteomes" id="UP001232148"/>
    </source>
</evidence>